<reference evidence="1 2" key="1">
    <citation type="submission" date="2019-09" db="EMBL/GenBank/DDBJ databases">
        <authorList>
            <person name="Silva M."/>
            <person name="Pereira G."/>
            <person name="Lopes-Da-Costa L."/>
            <person name="Silva E."/>
        </authorList>
    </citation>
    <scope>NUCLEOTIDE SEQUENCE [LARGE SCALE GENOMIC DNA]</scope>
    <source>
        <strain evidence="1 2">FMV-PI01</strain>
    </source>
</reference>
<dbReference type="InterPro" id="IPR052022">
    <property type="entry name" value="26kDa_periplasmic_antigen"/>
</dbReference>
<evidence type="ECO:0000313" key="1">
    <source>
        <dbReference type="EMBL" id="MSN95634.1"/>
    </source>
</evidence>
<dbReference type="GO" id="GO:0006974">
    <property type="term" value="P:DNA damage response"/>
    <property type="evidence" value="ECO:0007669"/>
    <property type="project" value="TreeGrafter"/>
</dbReference>
<dbReference type="Pfam" id="PF04402">
    <property type="entry name" value="SIMPL"/>
    <property type="match status" value="1"/>
</dbReference>
<proteinExistence type="predicted"/>
<name>A0A6L5WFC6_9BACT</name>
<gene>
    <name evidence="1" type="ORF">F1B92_00205</name>
</gene>
<dbReference type="AlphaFoldDB" id="A0A6L5WFC6"/>
<dbReference type="Gene3D" id="3.30.70.2970">
    <property type="entry name" value="Protein of unknown function (DUF541), domain 2"/>
    <property type="match status" value="1"/>
</dbReference>
<sequence>MMGRILYFFIFICLNLYAEGLLSVYGKGSLKVDPDSLIVSMQIFTQGKNLVDAKDKNDEISKKVEEILYKNGIEKDQIQIENLNIYSRQDYESKDLNSKFYEASKNINLHLKTLQNHIDLINSLLKIGISSINLNYTRSDFNNQKNLALQEALKEAKQKAVMLATTANKNLGDILEIEELISNTLPYFTKSAQDFSENLNGVIIVDSKVKVKFKLNP</sequence>
<evidence type="ECO:0000313" key="2">
    <source>
        <dbReference type="Proteomes" id="UP000476338"/>
    </source>
</evidence>
<dbReference type="InterPro" id="IPR007497">
    <property type="entry name" value="SIMPL/DUF541"/>
</dbReference>
<dbReference type="PANTHER" id="PTHR34387">
    <property type="entry name" value="SLR1258 PROTEIN"/>
    <property type="match status" value="1"/>
</dbReference>
<dbReference type="Gene3D" id="3.30.110.170">
    <property type="entry name" value="Protein of unknown function (DUF541), domain 1"/>
    <property type="match status" value="1"/>
</dbReference>
<dbReference type="PANTHER" id="PTHR34387:SF1">
    <property type="entry name" value="PERIPLASMIC IMMUNOGENIC PROTEIN"/>
    <property type="match status" value="1"/>
</dbReference>
<protein>
    <submittedName>
        <fullName evidence="1">DUF541 domain-containing protein</fullName>
    </submittedName>
</protein>
<comment type="caution">
    <text evidence="1">The sequence shown here is derived from an EMBL/GenBank/DDBJ whole genome shotgun (WGS) entry which is preliminary data.</text>
</comment>
<organism evidence="1 2">
    <name type="scientific">Campylobacter portucalensis</name>
    <dbReference type="NCBI Taxonomy" id="2608384"/>
    <lineage>
        <taxon>Bacteria</taxon>
        <taxon>Pseudomonadati</taxon>
        <taxon>Campylobacterota</taxon>
        <taxon>Epsilonproteobacteria</taxon>
        <taxon>Campylobacterales</taxon>
        <taxon>Campylobacteraceae</taxon>
        <taxon>Campylobacter</taxon>
    </lineage>
</organism>
<dbReference type="Proteomes" id="UP000476338">
    <property type="component" value="Unassembled WGS sequence"/>
</dbReference>
<dbReference type="EMBL" id="VWSJ01000001">
    <property type="protein sequence ID" value="MSN95634.1"/>
    <property type="molecule type" value="Genomic_DNA"/>
</dbReference>
<reference evidence="1 2" key="2">
    <citation type="submission" date="2020-03" db="EMBL/GenBank/DDBJ databases">
        <title>Campylobacter portucalensis sp. nov., a new species of Campylobacter isolated from the reproductive tract of bulls.</title>
        <authorList>
            <person name="Silva M.F."/>
            <person name="Pereira G."/>
            <person name="Carneiro C."/>
            <person name="Hemphill A."/>
            <person name="Mateus L."/>
            <person name="Lopes-Da-Costa L."/>
            <person name="Silva E."/>
        </authorList>
    </citation>
    <scope>NUCLEOTIDE SEQUENCE [LARGE SCALE GENOMIC DNA]</scope>
    <source>
        <strain evidence="1 2">FMV-PI01</strain>
    </source>
</reference>
<keyword evidence="2" id="KW-1185">Reference proteome</keyword>
<accession>A0A6L5WFC6</accession>